<sequence>MKSKVAVLRTSASTVVEDIGRLMELADCNAELSPEKTTLLKVNISWHVYYPACSTSPWQLEGVIRKLQKLGFTGERVLAAQNSTVVVDPHVGIRNNKLEPVLDRYGIRSVWLNDKESEVDWIRYEPKGKMLVLNDVYPDGLMLPKTLIGTNIIHLPTLKTHVFTEMTGAMKNAFGGLLHLKRHWTHSVIHETLVDLLTIQKEIHTGIFAVMDGVIAGDGPGPRAMRPHVANLLLASRDQVAIDAVAAKLMGFDPLTIKFIRLATDAKLGNGDPRCIDIVGDDVSNVNLGFHRNENTFASKGQKLIYHGPLKPLEKVLLQSPLVPWSYFASRLYHDGYWYPFVGVPRKKKIMQSEWGRLFREYEPKGQA</sequence>
<dbReference type="Pfam" id="PF04015">
    <property type="entry name" value="DUF362"/>
    <property type="match status" value="1"/>
</dbReference>
<comment type="caution">
    <text evidence="2">The sequence shown here is derived from an EMBL/GenBank/DDBJ whole genome shotgun (WGS) entry which is preliminary data.</text>
</comment>
<dbReference type="AlphaFoldDB" id="A0A538SR61"/>
<evidence type="ECO:0000313" key="2">
    <source>
        <dbReference type="EMBL" id="TMQ53873.1"/>
    </source>
</evidence>
<evidence type="ECO:0000259" key="1">
    <source>
        <dbReference type="Pfam" id="PF04015"/>
    </source>
</evidence>
<name>A0A538SR61_UNCEI</name>
<dbReference type="InterPro" id="IPR007160">
    <property type="entry name" value="DUF362"/>
</dbReference>
<accession>A0A538SR61</accession>
<evidence type="ECO:0000313" key="4">
    <source>
        <dbReference type="Proteomes" id="UP000317366"/>
    </source>
</evidence>
<reference evidence="4 5" key="1">
    <citation type="journal article" date="2019" name="Nat. Microbiol.">
        <title>Mediterranean grassland soil C-N compound turnover is dependent on rainfall and depth, and is mediated by genomically divergent microorganisms.</title>
        <authorList>
            <person name="Diamond S."/>
            <person name="Andeer P.F."/>
            <person name="Li Z."/>
            <person name="Crits-Christoph A."/>
            <person name="Burstein D."/>
            <person name="Anantharaman K."/>
            <person name="Lane K.R."/>
            <person name="Thomas B.C."/>
            <person name="Pan C."/>
            <person name="Northen T.R."/>
            <person name="Banfield J.F."/>
        </authorList>
    </citation>
    <scope>NUCLEOTIDE SEQUENCE [LARGE SCALE GENOMIC DNA]</scope>
    <source>
        <strain evidence="2">WS_4</strain>
        <strain evidence="3">WS_7</strain>
    </source>
</reference>
<feature type="domain" description="DUF362" evidence="1">
    <location>
        <begin position="39"/>
        <end position="248"/>
    </location>
</feature>
<dbReference type="Proteomes" id="UP000319829">
    <property type="component" value="Unassembled WGS sequence"/>
</dbReference>
<protein>
    <submittedName>
        <fullName evidence="2">DUF362 domain-containing protein</fullName>
    </submittedName>
</protein>
<organism evidence="2 5">
    <name type="scientific">Eiseniibacteriota bacterium</name>
    <dbReference type="NCBI Taxonomy" id="2212470"/>
    <lineage>
        <taxon>Bacteria</taxon>
        <taxon>Candidatus Eiseniibacteriota</taxon>
    </lineage>
</organism>
<gene>
    <name evidence="2" type="ORF">E6K74_08075</name>
    <name evidence="3" type="ORF">E6K77_02895</name>
</gene>
<evidence type="ECO:0000313" key="5">
    <source>
        <dbReference type="Proteomes" id="UP000319829"/>
    </source>
</evidence>
<dbReference type="Proteomes" id="UP000317366">
    <property type="component" value="Unassembled WGS sequence"/>
</dbReference>
<dbReference type="EMBL" id="VBOX01000021">
    <property type="protein sequence ID" value="TMQ65358.1"/>
    <property type="molecule type" value="Genomic_DNA"/>
</dbReference>
<proteinExistence type="predicted"/>
<dbReference type="EMBL" id="VBOU01000079">
    <property type="protein sequence ID" value="TMQ53873.1"/>
    <property type="molecule type" value="Genomic_DNA"/>
</dbReference>
<evidence type="ECO:0000313" key="3">
    <source>
        <dbReference type="EMBL" id="TMQ65358.1"/>
    </source>
</evidence>